<organism evidence="1 2">
    <name type="scientific">Flexibacter flexilis DSM 6793</name>
    <dbReference type="NCBI Taxonomy" id="927664"/>
    <lineage>
        <taxon>Bacteria</taxon>
        <taxon>Pseudomonadati</taxon>
        <taxon>Bacteroidota</taxon>
        <taxon>Cytophagia</taxon>
        <taxon>Cytophagales</taxon>
        <taxon>Flexibacteraceae</taxon>
        <taxon>Flexibacter</taxon>
    </lineage>
</organism>
<sequence length="153" mass="18131">MYSNRNLLKASDTSSLFTAKIYYNFNHPTTGYQVEKRFYSFDFVDERENWNKTDQNGEFYLRKPLLKDYNGIQRFYAYLNELERKKQLVSATIAYNLLLDEYGNKLLIDKLNSSYPRTCITQKEFLEAQELSKNQSLSPSNKMSQPLATKTKW</sequence>
<dbReference type="AlphaFoldDB" id="A0A1I1LIX9"/>
<accession>A0A1I1LIX9</accession>
<keyword evidence="2" id="KW-1185">Reference proteome</keyword>
<protein>
    <submittedName>
        <fullName evidence="1">Uncharacterized protein</fullName>
    </submittedName>
</protein>
<dbReference type="EMBL" id="FOLE01000008">
    <property type="protein sequence ID" value="SFC70928.1"/>
    <property type="molecule type" value="Genomic_DNA"/>
</dbReference>
<dbReference type="RefSeq" id="WP_091514213.1">
    <property type="nucleotide sequence ID" value="NZ_FOLE01000008.1"/>
</dbReference>
<dbReference type="Proteomes" id="UP000199514">
    <property type="component" value="Unassembled WGS sequence"/>
</dbReference>
<dbReference type="STRING" id="927664.SAMN05421780_108176"/>
<gene>
    <name evidence="1" type="ORF">SAMN05421780_108176</name>
</gene>
<evidence type="ECO:0000313" key="2">
    <source>
        <dbReference type="Proteomes" id="UP000199514"/>
    </source>
</evidence>
<proteinExistence type="predicted"/>
<evidence type="ECO:0000313" key="1">
    <source>
        <dbReference type="EMBL" id="SFC70928.1"/>
    </source>
</evidence>
<name>A0A1I1LIX9_9BACT</name>
<reference evidence="1 2" key="1">
    <citation type="submission" date="2016-10" db="EMBL/GenBank/DDBJ databases">
        <authorList>
            <person name="de Groot N.N."/>
        </authorList>
    </citation>
    <scope>NUCLEOTIDE SEQUENCE [LARGE SCALE GENOMIC DNA]</scope>
    <source>
        <strain evidence="1 2">DSM 6793</strain>
    </source>
</reference>